<dbReference type="HOGENOM" id="CLU_007127_0_0_6"/>
<dbReference type="KEGG" id="tmb:Thimo_1158"/>
<keyword evidence="4 8" id="KW-1003">Cell membrane</keyword>
<evidence type="ECO:0000256" key="3">
    <source>
        <dbReference type="ARBA" id="ARBA00022448"/>
    </source>
</evidence>
<keyword evidence="7 8" id="KW-0472">Membrane</keyword>
<name>L0GT61_9GAMM</name>
<dbReference type="eggNOG" id="COG0598">
    <property type="taxonomic scope" value="Bacteria"/>
</dbReference>
<dbReference type="GO" id="GO:0005886">
    <property type="term" value="C:plasma membrane"/>
    <property type="evidence" value="ECO:0007669"/>
    <property type="project" value="UniProtKB-SubCell"/>
</dbReference>
<keyword evidence="11" id="KW-1185">Reference proteome</keyword>
<gene>
    <name evidence="8" type="primary">corA</name>
    <name evidence="10" type="ORF">Thimo_1158</name>
</gene>
<dbReference type="SUPFAM" id="SSF144083">
    <property type="entry name" value="Magnesium transport protein CorA, transmembrane region"/>
    <property type="match status" value="1"/>
</dbReference>
<dbReference type="EMBL" id="CP003051">
    <property type="protein sequence ID" value="AGA89958.1"/>
    <property type="molecule type" value="Genomic_DNA"/>
</dbReference>
<evidence type="ECO:0000256" key="6">
    <source>
        <dbReference type="ARBA" id="ARBA00022989"/>
    </source>
</evidence>
<evidence type="ECO:0000256" key="5">
    <source>
        <dbReference type="ARBA" id="ARBA00022692"/>
    </source>
</evidence>
<dbReference type="Gene3D" id="1.20.58.340">
    <property type="entry name" value="Magnesium transport protein CorA, transmembrane region"/>
    <property type="match status" value="2"/>
</dbReference>
<feature type="compositionally biased region" description="Polar residues" evidence="9">
    <location>
        <begin position="1"/>
        <end position="16"/>
    </location>
</feature>
<proteinExistence type="inferred from homology"/>
<sequence length="412" mass="46597">MTTLAPMSKSYETTSEVPDRANGVAPAARQSGQLSGGRDAPGLSPRHRRLRLPAVPRLRRPPPGTPAGIEYHELTRKPGAATARVVCTDYCPERIEIQEIADIAAFVAVHRPDWSRVRWIHVEGLQDRDVIRALAEKYRLHPLAIEDMLDGAHRPKLDDYPGIDELPGRLFVVAGRVQQLEGCLQAEQLSLFLGRNTLLTFEQVASPAIEEVRRRLQSSRSRLRGNDASFLLYALLDAVVDRLFPVLDEVSARLEAAEEEVLTRPDPQSLPAIHRIKRDLVAIRRVAWPMRELIAELQRERHECLSEITQTYFRDLYDQCVQAIDLIETYREIASAVAETHVSVVSNRTNEIMKVLTVIGTIFIPLTFLAGIYGMNMPIPENGWRYSYPVFWAVCLGIAGLMLWRFRRGGWL</sequence>
<dbReference type="InterPro" id="IPR002523">
    <property type="entry name" value="MgTranspt_CorA/ZnTranspt_ZntB"/>
</dbReference>
<keyword evidence="8" id="KW-0406">Ion transport</keyword>
<evidence type="ECO:0000256" key="2">
    <source>
        <dbReference type="ARBA" id="ARBA00009765"/>
    </source>
</evidence>
<evidence type="ECO:0000256" key="9">
    <source>
        <dbReference type="SAM" id="MobiDB-lite"/>
    </source>
</evidence>
<dbReference type="GO" id="GO:0000287">
    <property type="term" value="F:magnesium ion binding"/>
    <property type="evidence" value="ECO:0007669"/>
    <property type="project" value="TreeGrafter"/>
</dbReference>
<reference evidence="10 11" key="1">
    <citation type="submission" date="2011-09" db="EMBL/GenBank/DDBJ databases">
        <title>Complete sequence of chromosome of Thioflavicoccus mobilis 8321.</title>
        <authorList>
            <consortium name="US DOE Joint Genome Institute"/>
            <person name="Lucas S."/>
            <person name="Han J."/>
            <person name="Lapidus A."/>
            <person name="Cheng J.-F."/>
            <person name="Goodwin L."/>
            <person name="Pitluck S."/>
            <person name="Peters L."/>
            <person name="Ovchinnikova G."/>
            <person name="Lu M."/>
            <person name="Detter J.C."/>
            <person name="Han C."/>
            <person name="Tapia R."/>
            <person name="Land M."/>
            <person name="Hauser L."/>
            <person name="Kyrpides N."/>
            <person name="Ivanova N."/>
            <person name="Pagani I."/>
            <person name="Vogl K."/>
            <person name="Liu Z."/>
            <person name="Imhoff J."/>
            <person name="Thiel V."/>
            <person name="Frigaard N.-U."/>
            <person name="Bryant D."/>
            <person name="Woyke T."/>
        </authorList>
    </citation>
    <scope>NUCLEOTIDE SEQUENCE [LARGE SCALE GENOMIC DNA]</scope>
    <source>
        <strain evidence="10 11">8321</strain>
    </source>
</reference>
<accession>L0GT61</accession>
<dbReference type="STRING" id="765912.Thimo_1158"/>
<dbReference type="GO" id="GO:0050897">
    <property type="term" value="F:cobalt ion binding"/>
    <property type="evidence" value="ECO:0007669"/>
    <property type="project" value="TreeGrafter"/>
</dbReference>
<keyword evidence="8" id="KW-0460">Magnesium</keyword>
<keyword evidence="5 8" id="KW-0812">Transmembrane</keyword>
<dbReference type="Proteomes" id="UP000010816">
    <property type="component" value="Chromosome"/>
</dbReference>
<evidence type="ECO:0000256" key="1">
    <source>
        <dbReference type="ARBA" id="ARBA00004651"/>
    </source>
</evidence>
<feature type="transmembrane region" description="Helical" evidence="8">
    <location>
        <begin position="355"/>
        <end position="374"/>
    </location>
</feature>
<dbReference type="Pfam" id="PF01544">
    <property type="entry name" value="CorA"/>
    <property type="match status" value="1"/>
</dbReference>
<dbReference type="InterPro" id="IPR004488">
    <property type="entry name" value="Mg/Co-transport_prot_CorA"/>
</dbReference>
<evidence type="ECO:0000313" key="11">
    <source>
        <dbReference type="Proteomes" id="UP000010816"/>
    </source>
</evidence>
<evidence type="ECO:0000256" key="4">
    <source>
        <dbReference type="ARBA" id="ARBA00022475"/>
    </source>
</evidence>
<keyword evidence="3 8" id="KW-0813">Transport</keyword>
<feature type="transmembrane region" description="Helical" evidence="8">
    <location>
        <begin position="386"/>
        <end position="406"/>
    </location>
</feature>
<dbReference type="FunFam" id="1.20.58.340:FF:000012">
    <property type="entry name" value="Magnesium transport protein CorA"/>
    <property type="match status" value="1"/>
</dbReference>
<dbReference type="NCBIfam" id="TIGR00383">
    <property type="entry name" value="corA"/>
    <property type="match status" value="1"/>
</dbReference>
<dbReference type="PATRIC" id="fig|765912.4.peg.1120"/>
<comment type="subcellular location">
    <subcellularLocation>
        <location evidence="1">Cell membrane</location>
        <topology evidence="1">Multi-pass membrane protein</topology>
    </subcellularLocation>
    <subcellularLocation>
        <location evidence="8">Membrane</location>
        <topology evidence="8">Multi-pass membrane protein</topology>
    </subcellularLocation>
</comment>
<dbReference type="GO" id="GO:0015087">
    <property type="term" value="F:cobalt ion transmembrane transporter activity"/>
    <property type="evidence" value="ECO:0007669"/>
    <property type="project" value="UniProtKB-UniRule"/>
</dbReference>
<dbReference type="InterPro" id="IPR045861">
    <property type="entry name" value="CorA_cytoplasmic_dom"/>
</dbReference>
<dbReference type="Gene3D" id="3.30.460.20">
    <property type="entry name" value="CorA soluble domain-like"/>
    <property type="match status" value="1"/>
</dbReference>
<dbReference type="PANTHER" id="PTHR46494:SF1">
    <property type="entry name" value="CORA FAMILY METAL ION TRANSPORTER (EUROFUNG)"/>
    <property type="match status" value="1"/>
</dbReference>
<dbReference type="CDD" id="cd12828">
    <property type="entry name" value="TmCorA-like_1"/>
    <property type="match status" value="1"/>
</dbReference>
<keyword evidence="6 8" id="KW-1133">Transmembrane helix</keyword>
<dbReference type="PANTHER" id="PTHR46494">
    <property type="entry name" value="CORA FAMILY METAL ION TRANSPORTER (EUROFUNG)"/>
    <property type="match status" value="1"/>
</dbReference>
<organism evidence="10 11">
    <name type="scientific">Thioflavicoccus mobilis 8321</name>
    <dbReference type="NCBI Taxonomy" id="765912"/>
    <lineage>
        <taxon>Bacteria</taxon>
        <taxon>Pseudomonadati</taxon>
        <taxon>Pseudomonadota</taxon>
        <taxon>Gammaproteobacteria</taxon>
        <taxon>Chromatiales</taxon>
        <taxon>Chromatiaceae</taxon>
        <taxon>Thioflavicoccus</taxon>
    </lineage>
</organism>
<evidence type="ECO:0000256" key="8">
    <source>
        <dbReference type="RuleBase" id="RU362010"/>
    </source>
</evidence>
<evidence type="ECO:0000313" key="10">
    <source>
        <dbReference type="EMBL" id="AGA89958.1"/>
    </source>
</evidence>
<dbReference type="AlphaFoldDB" id="L0GT61"/>
<dbReference type="GO" id="GO:0015095">
    <property type="term" value="F:magnesium ion transmembrane transporter activity"/>
    <property type="evidence" value="ECO:0007669"/>
    <property type="project" value="UniProtKB-UniRule"/>
</dbReference>
<comment type="similarity">
    <text evidence="2 8">Belongs to the CorA metal ion transporter (MIT) (TC 1.A.35) family.</text>
</comment>
<protein>
    <recommendedName>
        <fullName evidence="8">Magnesium transport protein CorA</fullName>
    </recommendedName>
</protein>
<dbReference type="InterPro" id="IPR045863">
    <property type="entry name" value="CorA_TM1_TM2"/>
</dbReference>
<comment type="function">
    <text evidence="8">Mediates influx of magnesium ions.</text>
</comment>
<evidence type="ECO:0000256" key="7">
    <source>
        <dbReference type="ARBA" id="ARBA00023136"/>
    </source>
</evidence>
<feature type="region of interest" description="Disordered" evidence="9">
    <location>
        <begin position="1"/>
        <end position="69"/>
    </location>
</feature>
<dbReference type="SUPFAM" id="SSF143865">
    <property type="entry name" value="CorA soluble domain-like"/>
    <property type="match status" value="1"/>
</dbReference>